<dbReference type="GO" id="GO:0016020">
    <property type="term" value="C:membrane"/>
    <property type="evidence" value="ECO:0007669"/>
    <property type="project" value="UniProtKB-SubCell"/>
</dbReference>
<feature type="domain" description="Wax synthase" evidence="6">
    <location>
        <begin position="193"/>
        <end position="266"/>
    </location>
</feature>
<gene>
    <name evidence="7" type="primary">ataH-0</name>
    <name evidence="7" type="ORF">CTRI78_v011684</name>
</gene>
<evidence type="ECO:0000256" key="5">
    <source>
        <dbReference type="SAM" id="Phobius"/>
    </source>
</evidence>
<comment type="caution">
    <text evidence="7">The sequence shown here is derived from an EMBL/GenBank/DDBJ whole genome shotgun (WGS) entry which is preliminary data.</text>
</comment>
<reference evidence="7 8" key="1">
    <citation type="submission" date="2018-12" db="EMBL/GenBank/DDBJ databases">
        <title>Genome sequence and assembly of Colletotrichum trifolii.</title>
        <authorList>
            <person name="Gan P."/>
            <person name="Shirasu K."/>
        </authorList>
    </citation>
    <scope>NUCLEOTIDE SEQUENCE [LARGE SCALE GENOMIC DNA]</scope>
    <source>
        <strain evidence="7 8">543-2</strain>
    </source>
</reference>
<feature type="transmembrane region" description="Helical" evidence="5">
    <location>
        <begin position="246"/>
        <end position="263"/>
    </location>
</feature>
<feature type="transmembrane region" description="Helical" evidence="5">
    <location>
        <begin position="164"/>
        <end position="186"/>
    </location>
</feature>
<sequence length="358" mass="40588">MKDASSTKVGFYFSLIAAIAECHSFSHSILSGKGKKYKPGQRSWHFAYHLSACSQYKGTRWQVRRQSDRPIETVTPPVLSSRAVFIFYRLAKLACRYVALGILLDPAIYLRLPGPEAPYPVAADFEPPKRIFFRHFLPGYSTLSRSALKRATVLRLHWFFTASLLEYLMLSIGYDILVVLAVALHLDDPGQWDLYGNVMEVFTVRRYWSRWHHLIVYRPLVALAGKTVAGKTANCGGNIRRYIHNWLVFVTSGLMHSAITFVMDPKKSLRCGYLGATKNYALQPLGMAIEAVFVRLWGLGERRAMSKLGHSGKRVYVVASRILGRALGRVWVFAFMTWAATFSHFSEEYCSIVSELSI</sequence>
<dbReference type="AlphaFoldDB" id="A0A4R8QBT7"/>
<dbReference type="Pfam" id="PF13813">
    <property type="entry name" value="MBOAT_2"/>
    <property type="match status" value="1"/>
</dbReference>
<organism evidence="7 8">
    <name type="scientific">Colletotrichum trifolii</name>
    <dbReference type="NCBI Taxonomy" id="5466"/>
    <lineage>
        <taxon>Eukaryota</taxon>
        <taxon>Fungi</taxon>
        <taxon>Dikarya</taxon>
        <taxon>Ascomycota</taxon>
        <taxon>Pezizomycotina</taxon>
        <taxon>Sordariomycetes</taxon>
        <taxon>Hypocreomycetidae</taxon>
        <taxon>Glomerellales</taxon>
        <taxon>Glomerellaceae</taxon>
        <taxon>Colletotrichum</taxon>
        <taxon>Colletotrichum orbiculare species complex</taxon>
    </lineage>
</organism>
<keyword evidence="3 5" id="KW-1133">Transmembrane helix</keyword>
<protein>
    <submittedName>
        <fullName evidence="7">Acetyltransferase ataH</fullName>
    </submittedName>
</protein>
<dbReference type="EMBL" id="RYZW01000469">
    <property type="protein sequence ID" value="TDZ33344.1"/>
    <property type="molecule type" value="Genomic_DNA"/>
</dbReference>
<keyword evidence="2 5" id="KW-0812">Transmembrane</keyword>
<dbReference type="STRING" id="5466.A0A4R8QBT7"/>
<feature type="transmembrane region" description="Helical" evidence="5">
    <location>
        <begin position="12"/>
        <end position="32"/>
    </location>
</feature>
<dbReference type="GO" id="GO:0016740">
    <property type="term" value="F:transferase activity"/>
    <property type="evidence" value="ECO:0007669"/>
    <property type="project" value="UniProtKB-KW"/>
</dbReference>
<keyword evidence="7" id="KW-0808">Transferase</keyword>
<keyword evidence="4 5" id="KW-0472">Membrane</keyword>
<keyword evidence="8" id="KW-1185">Reference proteome</keyword>
<name>A0A4R8QBT7_COLTR</name>
<evidence type="ECO:0000256" key="2">
    <source>
        <dbReference type="ARBA" id="ARBA00022692"/>
    </source>
</evidence>
<comment type="subcellular location">
    <subcellularLocation>
        <location evidence="1">Membrane</location>
        <topology evidence="1">Multi-pass membrane protein</topology>
    </subcellularLocation>
</comment>
<evidence type="ECO:0000313" key="7">
    <source>
        <dbReference type="EMBL" id="TDZ33344.1"/>
    </source>
</evidence>
<proteinExistence type="predicted"/>
<dbReference type="InterPro" id="IPR032805">
    <property type="entry name" value="Wax_synthase_dom"/>
</dbReference>
<evidence type="ECO:0000313" key="8">
    <source>
        <dbReference type="Proteomes" id="UP000295703"/>
    </source>
</evidence>
<evidence type="ECO:0000256" key="4">
    <source>
        <dbReference type="ARBA" id="ARBA00023136"/>
    </source>
</evidence>
<evidence type="ECO:0000256" key="1">
    <source>
        <dbReference type="ARBA" id="ARBA00004141"/>
    </source>
</evidence>
<evidence type="ECO:0000256" key="3">
    <source>
        <dbReference type="ARBA" id="ARBA00022989"/>
    </source>
</evidence>
<evidence type="ECO:0000259" key="6">
    <source>
        <dbReference type="Pfam" id="PF13813"/>
    </source>
</evidence>
<dbReference type="Proteomes" id="UP000295703">
    <property type="component" value="Unassembled WGS sequence"/>
</dbReference>
<accession>A0A4R8QBT7</accession>